<feature type="signal peptide" evidence="1">
    <location>
        <begin position="1"/>
        <end position="20"/>
    </location>
</feature>
<dbReference type="RefSeq" id="WP_040380180.1">
    <property type="nucleotide sequence ID" value="NZ_JBBMFM010000045.1"/>
</dbReference>
<evidence type="ECO:0000313" key="3">
    <source>
        <dbReference type="Proteomes" id="UP001454086"/>
    </source>
</evidence>
<comment type="caution">
    <text evidence="2">The sequence shown here is derived from an EMBL/GenBank/DDBJ whole genome shotgun (WGS) entry which is preliminary data.</text>
</comment>
<keyword evidence="1" id="KW-0732">Signal</keyword>
<proteinExistence type="predicted"/>
<gene>
    <name evidence="2" type="ORF">WMQ36_13080</name>
</gene>
<accession>A0ABV1D689</accession>
<evidence type="ECO:0000313" key="2">
    <source>
        <dbReference type="EMBL" id="MEQ2425908.1"/>
    </source>
</evidence>
<keyword evidence="3" id="KW-1185">Reference proteome</keyword>
<sequence>MRFIPIISLSILILLLTACSADTGSSVTPSASLSQDQPHQDIPASPLTDSGLSLLVKDFTYTPKPQADPGPAENFFGFPIELVSDLKDRMYREDADSCIRYLNHLNDRDYRITHDEFFSLLDMTDETTKYMFNADRYGYVFYGCDTDNDGIDELIAFEKDGRGTSSYIYMLTKGEEGYAFLNSNYLDDVRLFSLFQYENAFYYAASCYDDSTGTVNLQMFMLNRNFFKLSNIVDSICFNRTFDISEPDLLYCNKNHPDIRLVQDYLEDIIYDVIYANRAKETFHGDEWAFLNKERPFPNEDTDDWDHDTEDQAIDWSRMYIMDINNDGNEEIFTKSPPGYQQPFAHRVNWYGGDFRPCPASVEEWADEDYRSVDMWFKNINGKIVTFTLYQEIQSGLQYLIDARIQERDGHTILMDYMVVLEPTDIRVTEFGIGTDVSIYKPLIYQDPDLDKAFPYNLPDLAEVFLLKVQGPSVTIENNCDIPDDFTEILEGLLTDGSLDDLDSELGMDPYRMNEKTFLSRYGAYTGYAERTLEGGTQSVYQITLGNTDYFLLLQYNAAGKVGDLHIYQKAAGRLTYVSTYQPTHLWAKVIEYSGKLYIAQRPSPWYEHPRYLDSTRIHQLIPEGGQDILIDAVPETFQWQKIYDDQAYYGPAVTGYLEGIKTELMDLSYLTKEDAIYLGDETPEIDQDKLLRLGSVTSPYDTFYKIDFNNDQKDEYISKEKSYSSIYTGIYEFTHKGIAGLGYDGKAGGALGRPVQLWFKEIEGKVFTFRLFYDEELYYYILNVSLIEGTGITQVQTYMIVPKVDYIASYGCD</sequence>
<dbReference type="PROSITE" id="PS51257">
    <property type="entry name" value="PROKAR_LIPOPROTEIN"/>
    <property type="match status" value="1"/>
</dbReference>
<organism evidence="2 3">
    <name type="scientific">Enterocloster hominis</name>
    <name type="common">ex Hitch et al. 2024</name>
    <dbReference type="NCBI Taxonomy" id="1917870"/>
    <lineage>
        <taxon>Bacteria</taxon>
        <taxon>Bacillati</taxon>
        <taxon>Bacillota</taxon>
        <taxon>Clostridia</taxon>
        <taxon>Lachnospirales</taxon>
        <taxon>Lachnospiraceae</taxon>
        <taxon>Enterocloster</taxon>
    </lineage>
</organism>
<feature type="chain" id="PRO_5045059599" evidence="1">
    <location>
        <begin position="21"/>
        <end position="814"/>
    </location>
</feature>
<dbReference type="EMBL" id="JBBMFM010000045">
    <property type="protein sequence ID" value="MEQ2425908.1"/>
    <property type="molecule type" value="Genomic_DNA"/>
</dbReference>
<reference evidence="2 3" key="1">
    <citation type="submission" date="2024-03" db="EMBL/GenBank/DDBJ databases">
        <title>Human intestinal bacterial collection.</title>
        <authorList>
            <person name="Pauvert C."/>
            <person name="Hitch T.C.A."/>
            <person name="Clavel T."/>
        </authorList>
    </citation>
    <scope>NUCLEOTIDE SEQUENCE [LARGE SCALE GENOMIC DNA]</scope>
    <source>
        <strain evidence="2 3">CLA-SR-H021</strain>
    </source>
</reference>
<protein>
    <submittedName>
        <fullName evidence="2">Uncharacterized protein</fullName>
    </submittedName>
</protein>
<dbReference type="Proteomes" id="UP001454086">
    <property type="component" value="Unassembled WGS sequence"/>
</dbReference>
<evidence type="ECO:0000256" key="1">
    <source>
        <dbReference type="SAM" id="SignalP"/>
    </source>
</evidence>
<name>A0ABV1D689_9FIRM</name>